<evidence type="ECO:0000313" key="4">
    <source>
        <dbReference type="Proteomes" id="UP000605427"/>
    </source>
</evidence>
<reference evidence="4" key="1">
    <citation type="journal article" date="2019" name="Int. J. Syst. Evol. Microbiol.">
        <title>The Global Catalogue of Microorganisms (GCM) 10K type strain sequencing project: providing services to taxonomists for standard genome sequencing and annotation.</title>
        <authorList>
            <consortium name="The Broad Institute Genomics Platform"/>
            <consortium name="The Broad Institute Genome Sequencing Center for Infectious Disease"/>
            <person name="Wu L."/>
            <person name="Ma J."/>
        </authorList>
    </citation>
    <scope>NUCLEOTIDE SEQUENCE [LARGE SCALE GENOMIC DNA]</scope>
    <source>
        <strain evidence="4">CCM 8702</strain>
    </source>
</reference>
<accession>A0ABQ1ZXX9</accession>
<dbReference type="EMBL" id="BMDD01000003">
    <property type="protein sequence ID" value="GGH80190.1"/>
    <property type="molecule type" value="Genomic_DNA"/>
</dbReference>
<dbReference type="RefSeq" id="WP_172244496.1">
    <property type="nucleotide sequence ID" value="NZ_BMDD01000003.1"/>
</dbReference>
<keyword evidence="4" id="KW-1185">Reference proteome</keyword>
<feature type="chain" id="PRO_5046927776" description="SLH domain-containing protein" evidence="1">
    <location>
        <begin position="29"/>
        <end position="340"/>
    </location>
</feature>
<gene>
    <name evidence="3" type="ORF">GCM10007362_28120</name>
</gene>
<feature type="signal peptide" evidence="1">
    <location>
        <begin position="1"/>
        <end position="28"/>
    </location>
</feature>
<sequence>MNAFGKKLLGVIGGVTLSITLVAGNVSAANQFDDVKKSNWAYSTVQWAIANNVVKGYPDGTFRPEKQVSESEFLMMFISAYQKVTPTKGQKHWADPVYVIAKNLNWPVNGVSNDAVGRATREQAITRGEVANIIAGANGVNLVDAAAIQYLLTNNLAAGKTGNTVAGYKGNDYLTRAEAVAFIQRVKTRGLETLKERPRFPSTPATPTPTPQVPSGIKGVQAAIEKVIAGSNTYKGYTTESSAEGMVIRSTAGKTSVAYRIPESKSASGRVISFRASETASLKLAVETLQAAGVKVPDSFVNTLQSAVKTGKDTTQKVGNYTVTVSPDPTAYDSLYIYFK</sequence>
<dbReference type="InterPro" id="IPR001119">
    <property type="entry name" value="SLH_dom"/>
</dbReference>
<evidence type="ECO:0000256" key="1">
    <source>
        <dbReference type="SAM" id="SignalP"/>
    </source>
</evidence>
<organism evidence="3 4">
    <name type="scientific">Saccharibacillus endophyticus</name>
    <dbReference type="NCBI Taxonomy" id="2060666"/>
    <lineage>
        <taxon>Bacteria</taxon>
        <taxon>Bacillati</taxon>
        <taxon>Bacillota</taxon>
        <taxon>Bacilli</taxon>
        <taxon>Bacillales</taxon>
        <taxon>Paenibacillaceae</taxon>
        <taxon>Saccharibacillus</taxon>
    </lineage>
</organism>
<dbReference type="PROSITE" id="PS51272">
    <property type="entry name" value="SLH"/>
    <property type="match status" value="1"/>
</dbReference>
<evidence type="ECO:0000259" key="2">
    <source>
        <dbReference type="PROSITE" id="PS51272"/>
    </source>
</evidence>
<feature type="domain" description="SLH" evidence="2">
    <location>
        <begin position="28"/>
        <end position="91"/>
    </location>
</feature>
<comment type="caution">
    <text evidence="3">The sequence shown here is derived from an EMBL/GenBank/DDBJ whole genome shotgun (WGS) entry which is preliminary data.</text>
</comment>
<protein>
    <recommendedName>
        <fullName evidence="2">SLH domain-containing protein</fullName>
    </recommendedName>
</protein>
<dbReference type="Pfam" id="PF00395">
    <property type="entry name" value="SLH"/>
    <property type="match status" value="1"/>
</dbReference>
<proteinExistence type="predicted"/>
<evidence type="ECO:0000313" key="3">
    <source>
        <dbReference type="EMBL" id="GGH80190.1"/>
    </source>
</evidence>
<name>A0ABQ1ZXX9_9BACL</name>
<dbReference type="Proteomes" id="UP000605427">
    <property type="component" value="Unassembled WGS sequence"/>
</dbReference>
<keyword evidence="1" id="KW-0732">Signal</keyword>